<proteinExistence type="predicted"/>
<reference evidence="1" key="1">
    <citation type="submission" date="2023-05" db="EMBL/GenBank/DDBJ databases">
        <authorList>
            <consortium name="ELIXIR-Norway"/>
        </authorList>
    </citation>
    <scope>NUCLEOTIDE SEQUENCE</scope>
</reference>
<name>A0AC59ZFY2_RANTA</name>
<reference evidence="1" key="2">
    <citation type="submission" date="2025-03" db="EMBL/GenBank/DDBJ databases">
        <authorList>
            <consortium name="ELIXIR-Norway"/>
            <consortium name="Elixir Norway"/>
        </authorList>
    </citation>
    <scope>NUCLEOTIDE SEQUENCE</scope>
</reference>
<evidence type="ECO:0000313" key="1">
    <source>
        <dbReference type="EMBL" id="CAN0405513.1"/>
    </source>
</evidence>
<evidence type="ECO:0000313" key="2">
    <source>
        <dbReference type="Proteomes" id="UP001162501"/>
    </source>
</evidence>
<dbReference type="EMBL" id="OX596112">
    <property type="protein sequence ID" value="CAN0405513.1"/>
    <property type="molecule type" value="Genomic_DNA"/>
</dbReference>
<dbReference type="Proteomes" id="UP001162501">
    <property type="component" value="Chromosome 28"/>
</dbReference>
<protein>
    <submittedName>
        <fullName evidence="1">Uncharacterized protein</fullName>
    </submittedName>
</protein>
<sequence length="133" mass="13211">MNALGAGGTDSYLEGAGHTAAQEMGREGRTGRPTPSAVDAAKELAAGRALPLCMNEGQGLGSRSVLLSGPLGAPCAQESDLSPPLSDVWVPDPAQGPDRGPEQIVGVTWCPSGCGVGKGDAKGVGVASETGER</sequence>
<organism evidence="1 2">
    <name type="scientific">Rangifer tarandus platyrhynchus</name>
    <name type="common">Svalbard reindeer</name>
    <dbReference type="NCBI Taxonomy" id="3082113"/>
    <lineage>
        <taxon>Eukaryota</taxon>
        <taxon>Metazoa</taxon>
        <taxon>Chordata</taxon>
        <taxon>Craniata</taxon>
        <taxon>Vertebrata</taxon>
        <taxon>Euteleostomi</taxon>
        <taxon>Mammalia</taxon>
        <taxon>Eutheria</taxon>
        <taxon>Laurasiatheria</taxon>
        <taxon>Artiodactyla</taxon>
        <taxon>Ruminantia</taxon>
        <taxon>Pecora</taxon>
        <taxon>Cervidae</taxon>
        <taxon>Odocoileinae</taxon>
        <taxon>Rangifer</taxon>
    </lineage>
</organism>
<accession>A0AC59ZFY2</accession>
<gene>
    <name evidence="1" type="ORF">MRATA1EN22A_LOCUS17856</name>
</gene>